<evidence type="ECO:0000313" key="1">
    <source>
        <dbReference type="EMBL" id="KQL59107.1"/>
    </source>
</evidence>
<organism evidence="1 2">
    <name type="scientific">Alkalicoccobacillus plakortidis</name>
    <dbReference type="NCBI Taxonomy" id="444060"/>
    <lineage>
        <taxon>Bacteria</taxon>
        <taxon>Bacillati</taxon>
        <taxon>Bacillota</taxon>
        <taxon>Bacilli</taxon>
        <taxon>Bacillales</taxon>
        <taxon>Bacillaceae</taxon>
        <taxon>Alkalicoccobacillus</taxon>
    </lineage>
</organism>
<gene>
    <name evidence="1" type="ORF">AN965_00260</name>
</gene>
<dbReference type="EMBL" id="LJJD01000002">
    <property type="protein sequence ID" value="KQL59107.1"/>
    <property type="molecule type" value="Genomic_DNA"/>
</dbReference>
<evidence type="ECO:0000313" key="2">
    <source>
        <dbReference type="Proteomes" id="UP000051061"/>
    </source>
</evidence>
<protein>
    <submittedName>
        <fullName evidence="1">Uncharacterized protein</fullName>
    </submittedName>
</protein>
<reference evidence="1 2" key="1">
    <citation type="submission" date="2015-09" db="EMBL/GenBank/DDBJ databases">
        <title>Genome sequencing project for genomic taxonomy and phylogenomics of Bacillus-like bacteria.</title>
        <authorList>
            <person name="Liu B."/>
            <person name="Wang J."/>
            <person name="Zhu Y."/>
            <person name="Liu G."/>
            <person name="Chen Q."/>
            <person name="Chen Z."/>
            <person name="Lan J."/>
            <person name="Che J."/>
            <person name="Ge C."/>
            <person name="Shi H."/>
            <person name="Pan Z."/>
            <person name="Liu X."/>
        </authorList>
    </citation>
    <scope>NUCLEOTIDE SEQUENCE [LARGE SCALE GENOMIC DNA]</scope>
    <source>
        <strain evidence="1 2">DSM 19153</strain>
    </source>
</reference>
<comment type="caution">
    <text evidence="1">The sequence shown here is derived from an EMBL/GenBank/DDBJ whole genome shotgun (WGS) entry which is preliminary data.</text>
</comment>
<name>A0A9D5I2T1_9BACI</name>
<keyword evidence="2" id="KW-1185">Reference proteome</keyword>
<dbReference type="Proteomes" id="UP000051061">
    <property type="component" value="Unassembled WGS sequence"/>
</dbReference>
<dbReference type="AlphaFoldDB" id="A0A9D5I2T1"/>
<sequence length="62" mass="7199">MPALLHKCKESPKYRGFKRWGRDSCNGNKIRKMPSLNCFVTNGNRMKKMIRIQGNLMLVMIG</sequence>
<proteinExistence type="predicted"/>
<accession>A0A9D5I2T1</accession>